<dbReference type="AlphaFoldDB" id="A0A562LDM1"/>
<evidence type="ECO:0008006" key="4">
    <source>
        <dbReference type="Google" id="ProtNLM"/>
    </source>
</evidence>
<gene>
    <name evidence="2" type="ORF">IQ17_03145</name>
</gene>
<evidence type="ECO:0000313" key="3">
    <source>
        <dbReference type="Proteomes" id="UP000317176"/>
    </source>
</evidence>
<comment type="caution">
    <text evidence="2">The sequence shown here is derived from an EMBL/GenBank/DDBJ whole genome shotgun (WGS) entry which is preliminary data.</text>
</comment>
<keyword evidence="1" id="KW-0812">Transmembrane</keyword>
<accession>A0A562LDM1</accession>
<feature type="transmembrane region" description="Helical" evidence="1">
    <location>
        <begin position="12"/>
        <end position="33"/>
    </location>
</feature>
<keyword evidence="1" id="KW-0472">Membrane</keyword>
<proteinExistence type="predicted"/>
<name>A0A562LDM1_9BRAD</name>
<feature type="transmembrane region" description="Helical" evidence="1">
    <location>
        <begin position="97"/>
        <end position="120"/>
    </location>
</feature>
<dbReference type="RefSeq" id="WP_145633068.1">
    <property type="nucleotide sequence ID" value="NZ_CP088014.1"/>
</dbReference>
<reference evidence="2 3" key="1">
    <citation type="journal article" date="2015" name="Stand. Genomic Sci.">
        <title>Genomic Encyclopedia of Bacterial and Archaeal Type Strains, Phase III: the genomes of soil and plant-associated and newly described type strains.</title>
        <authorList>
            <person name="Whitman W.B."/>
            <person name="Woyke T."/>
            <person name="Klenk H.P."/>
            <person name="Zhou Y."/>
            <person name="Lilburn T.G."/>
            <person name="Beck B.J."/>
            <person name="De Vos P."/>
            <person name="Vandamme P."/>
            <person name="Eisen J.A."/>
            <person name="Garrity G."/>
            <person name="Hugenholtz P."/>
            <person name="Kyrpides N.C."/>
        </authorList>
    </citation>
    <scope>NUCLEOTIDE SEQUENCE [LARGE SCALE GENOMIC DNA]</scope>
    <source>
        <strain evidence="2 3">CGMCC 1.10947</strain>
    </source>
</reference>
<feature type="transmembrane region" description="Helical" evidence="1">
    <location>
        <begin position="68"/>
        <end position="85"/>
    </location>
</feature>
<evidence type="ECO:0000313" key="2">
    <source>
        <dbReference type="EMBL" id="TWI05645.1"/>
    </source>
</evidence>
<protein>
    <recommendedName>
        <fullName evidence="4">SPW repeat-containing protein</fullName>
    </recommendedName>
</protein>
<dbReference type="OrthoDB" id="8117471at2"/>
<evidence type="ECO:0000256" key="1">
    <source>
        <dbReference type="SAM" id="Phobius"/>
    </source>
</evidence>
<keyword evidence="1" id="KW-1133">Transmembrane helix</keyword>
<dbReference type="EMBL" id="VLKL01000007">
    <property type="protein sequence ID" value="TWI05645.1"/>
    <property type="molecule type" value="Genomic_DNA"/>
</dbReference>
<organism evidence="2 3">
    <name type="scientific">Bradyrhizobium daqingense</name>
    <dbReference type="NCBI Taxonomy" id="993502"/>
    <lineage>
        <taxon>Bacteria</taxon>
        <taxon>Pseudomonadati</taxon>
        <taxon>Pseudomonadota</taxon>
        <taxon>Alphaproteobacteria</taxon>
        <taxon>Hyphomicrobiales</taxon>
        <taxon>Nitrobacteraceae</taxon>
        <taxon>Bradyrhizobium</taxon>
    </lineage>
</organism>
<feature type="transmembrane region" description="Helical" evidence="1">
    <location>
        <begin position="39"/>
        <end position="61"/>
    </location>
</feature>
<keyword evidence="3" id="KW-1185">Reference proteome</keyword>
<sequence>MAQSSRSGVQAAVLVLLVLTAVMLLALLTRTAPHPPLEVAPFALAPFLGASLAIGAVAFQLGHDGTRIGSAFALLFALTALVSFGPQKYVDPAFSRIWPAVITAQGAIIIIVVLGIKALIEEKASDR</sequence>
<dbReference type="Proteomes" id="UP000317176">
    <property type="component" value="Unassembled WGS sequence"/>
</dbReference>